<protein>
    <submittedName>
        <fullName evidence="1">Uncharacterized protein</fullName>
    </submittedName>
</protein>
<sequence>MNLEQNEFAEYYSPSGVLLNKEIPGVLSLPLHEEETIIPLYPNPQHHVREGMRGSWLRYCSGCGEELATTTNPIPGRINTLVNPEKRF</sequence>
<evidence type="ECO:0000313" key="1">
    <source>
        <dbReference type="EMBL" id="KKK73154.1"/>
    </source>
</evidence>
<comment type="caution">
    <text evidence="1">The sequence shown here is derived from an EMBL/GenBank/DDBJ whole genome shotgun (WGS) entry which is preliminary data.</text>
</comment>
<name>A0A0F9A3I0_9ZZZZ</name>
<gene>
    <name evidence="1" type="ORF">LCGC14_2896660</name>
</gene>
<dbReference type="EMBL" id="LAZR01056915">
    <property type="protein sequence ID" value="KKK73154.1"/>
    <property type="molecule type" value="Genomic_DNA"/>
</dbReference>
<proteinExistence type="predicted"/>
<organism evidence="1">
    <name type="scientific">marine sediment metagenome</name>
    <dbReference type="NCBI Taxonomy" id="412755"/>
    <lineage>
        <taxon>unclassified sequences</taxon>
        <taxon>metagenomes</taxon>
        <taxon>ecological metagenomes</taxon>
    </lineage>
</organism>
<accession>A0A0F9A3I0</accession>
<reference evidence="1" key="1">
    <citation type="journal article" date="2015" name="Nature">
        <title>Complex archaea that bridge the gap between prokaryotes and eukaryotes.</title>
        <authorList>
            <person name="Spang A."/>
            <person name="Saw J.H."/>
            <person name="Jorgensen S.L."/>
            <person name="Zaremba-Niedzwiedzka K."/>
            <person name="Martijn J."/>
            <person name="Lind A.E."/>
            <person name="van Eijk R."/>
            <person name="Schleper C."/>
            <person name="Guy L."/>
            <person name="Ettema T.J."/>
        </authorList>
    </citation>
    <scope>NUCLEOTIDE SEQUENCE</scope>
</reference>
<feature type="non-terminal residue" evidence="1">
    <location>
        <position position="88"/>
    </location>
</feature>
<dbReference type="AlphaFoldDB" id="A0A0F9A3I0"/>